<dbReference type="GO" id="GO:0120010">
    <property type="term" value="P:intermembrane phospholipid transfer"/>
    <property type="evidence" value="ECO:0007669"/>
    <property type="project" value="TreeGrafter"/>
</dbReference>
<dbReference type="Proteomes" id="UP000018851">
    <property type="component" value="Chromosome"/>
</dbReference>
<dbReference type="STRING" id="1123269.NX02_16340"/>
<protein>
    <recommendedName>
        <fullName evidence="6">VacJ family lipoprotein</fullName>
    </recommendedName>
</protein>
<name>W0AEH8_9SPHN</name>
<dbReference type="GO" id="GO:0016020">
    <property type="term" value="C:membrane"/>
    <property type="evidence" value="ECO:0007669"/>
    <property type="project" value="InterPro"/>
</dbReference>
<keyword evidence="2" id="KW-0732">Signal</keyword>
<dbReference type="KEGG" id="ssan:NX02_16340"/>
<feature type="compositionally biased region" description="Low complexity" evidence="3">
    <location>
        <begin position="33"/>
        <end position="45"/>
    </location>
</feature>
<evidence type="ECO:0000256" key="2">
    <source>
        <dbReference type="ARBA" id="ARBA00022729"/>
    </source>
</evidence>
<comment type="similarity">
    <text evidence="1">Belongs to the MlaA family.</text>
</comment>
<dbReference type="PRINTS" id="PR01805">
    <property type="entry name" value="VACJLIPOPROT"/>
</dbReference>
<dbReference type="Pfam" id="PF04333">
    <property type="entry name" value="MlaA"/>
    <property type="match status" value="1"/>
</dbReference>
<feature type="region of interest" description="Disordered" evidence="3">
    <location>
        <begin position="1"/>
        <end position="70"/>
    </location>
</feature>
<dbReference type="AlphaFoldDB" id="W0AEH8"/>
<evidence type="ECO:0000256" key="1">
    <source>
        <dbReference type="ARBA" id="ARBA00010634"/>
    </source>
</evidence>
<evidence type="ECO:0000256" key="3">
    <source>
        <dbReference type="SAM" id="MobiDB-lite"/>
    </source>
</evidence>
<dbReference type="EMBL" id="CP006644">
    <property type="protein sequence ID" value="AHE54947.1"/>
    <property type="molecule type" value="Genomic_DNA"/>
</dbReference>
<evidence type="ECO:0000313" key="5">
    <source>
        <dbReference type="Proteomes" id="UP000018851"/>
    </source>
</evidence>
<dbReference type="eggNOG" id="COG2853">
    <property type="taxonomic scope" value="Bacteria"/>
</dbReference>
<evidence type="ECO:0000313" key="4">
    <source>
        <dbReference type="EMBL" id="AHE54947.1"/>
    </source>
</evidence>
<proteinExistence type="inferred from homology"/>
<keyword evidence="5" id="KW-1185">Reference proteome</keyword>
<evidence type="ECO:0008006" key="6">
    <source>
        <dbReference type="Google" id="ProtNLM"/>
    </source>
</evidence>
<gene>
    <name evidence="4" type="ORF">NX02_16340</name>
</gene>
<dbReference type="InterPro" id="IPR007428">
    <property type="entry name" value="MlaA"/>
</dbReference>
<accession>W0AEH8</accession>
<dbReference type="PATRIC" id="fig|1123269.5.peg.3199"/>
<dbReference type="PANTHER" id="PTHR30035">
    <property type="entry name" value="LIPOPROTEIN VACJ-RELATED"/>
    <property type="match status" value="1"/>
</dbReference>
<dbReference type="HOGENOM" id="CLU_059326_0_0_5"/>
<dbReference type="PANTHER" id="PTHR30035:SF3">
    <property type="entry name" value="INTERMEMBRANE PHOSPHOLIPID TRANSPORT SYSTEM LIPOPROTEIN MLAA"/>
    <property type="match status" value="1"/>
</dbReference>
<sequence>MPLIGAQAVPVIDPAQAPESPPIMESAVPVEGADPQPMAEPEAAAEPPPPQDGAIVVTARPGTPAGDPLQGLNAESFAIVQSVDEAVTGPVARAYGRTVPSPVRSGLRNALGNLQEPIVALNYLLQLKPGKSAETLGRFAINSTIGVAGLFDMAKRPPFNLPQRRNGFGYTLGYYGVKPGPYLYLPLMGPTTVRDLVGRIGDLSVLPVAVGRPFNDPAYVLPTTTLRLLDERAEADGAIQAVRAGADDPYAAVRANYLRTRQAEIDALRGRTPSPEPIER</sequence>
<reference evidence="4 5" key="1">
    <citation type="submission" date="2013-07" db="EMBL/GenBank/DDBJ databases">
        <title>Completed genome of Sphingomonas sanxanigenens NX02.</title>
        <authorList>
            <person name="Ma T."/>
            <person name="Huang H."/>
            <person name="Wu M."/>
            <person name="Li X."/>
            <person name="Li G."/>
        </authorList>
    </citation>
    <scope>NUCLEOTIDE SEQUENCE [LARGE SCALE GENOMIC DNA]</scope>
    <source>
        <strain evidence="4 5">NX02</strain>
    </source>
</reference>
<organism evidence="4 5">
    <name type="scientific">Sphingomonas sanxanigenens DSM 19645 = NX02</name>
    <dbReference type="NCBI Taxonomy" id="1123269"/>
    <lineage>
        <taxon>Bacteria</taxon>
        <taxon>Pseudomonadati</taxon>
        <taxon>Pseudomonadota</taxon>
        <taxon>Alphaproteobacteria</taxon>
        <taxon>Sphingomonadales</taxon>
        <taxon>Sphingomonadaceae</taxon>
        <taxon>Sphingomonas</taxon>
    </lineage>
</organism>